<dbReference type="Proteomes" id="UP000050514">
    <property type="component" value="Unassembled WGS sequence"/>
</dbReference>
<dbReference type="Gene3D" id="3.90.180.10">
    <property type="entry name" value="Medium-chain alcohol dehydrogenases, catalytic domain"/>
    <property type="match status" value="2"/>
</dbReference>
<organism evidence="7 8">
    <name type="scientific">Bellilinea caldifistulae</name>
    <dbReference type="NCBI Taxonomy" id="360411"/>
    <lineage>
        <taxon>Bacteria</taxon>
        <taxon>Bacillati</taxon>
        <taxon>Chloroflexota</taxon>
        <taxon>Anaerolineae</taxon>
        <taxon>Anaerolineales</taxon>
        <taxon>Anaerolineaceae</taxon>
        <taxon>Bellilinea</taxon>
    </lineage>
</organism>
<dbReference type="AlphaFoldDB" id="A0A0P6XLM7"/>
<comment type="cofactor">
    <cofactor evidence="1">
        <name>Zn(2+)</name>
        <dbReference type="ChEBI" id="CHEBI:29105"/>
    </cofactor>
</comment>
<dbReference type="EMBL" id="LGHJ01000010">
    <property type="protein sequence ID" value="KPL77190.1"/>
    <property type="molecule type" value="Genomic_DNA"/>
</dbReference>
<dbReference type="InterPro" id="IPR013149">
    <property type="entry name" value="ADH-like_C"/>
</dbReference>
<sequence length="720" mass="77830">MKQLLQNLRDGKAAVVEVPVPTPKPGSVLVRNAVSLISAGTERMVVDFAGKSLFGKARSRPDLVRQVLDKARREGVLTTLDAVFNRLDQPMALGYSSAGTVVAVGADVEGLKPGDRVACAGGGYAVHAEYVVVPKHLLAALPEEVDFESAAFTTLGAIALHGFRLAETQIGERIAVIGLGLLGLLSVGIARAAGCSVFGVDLDPRRIALAEQMGAIAVPRSAAEESGRSLSEGRGFDAVLICADTPSSDPVELAGLLARERAKVIAVGAVGLSLPRKIYYEKELQFVVSRSYGPGRYDPQYEEGGVDYPYGYVRWTEGRNLQAVVALLASGMLDVKPLITHRFPIEQGEVAYDLISGKSGQPFLGVLLTYPQGEEWTAPLRRVELSPQNQPLEGLPGLGVLGAGNYATAVFLPVVQKSGGVKKVGIATAGGVSARHAADRYGFEFASSQESDVLGNPRVEIVAILTRHQHHARQVIRALQAGQHVFCEKPLAITPEELDAIQELLMQQPPALLTVGFNRRFAPFSQKLSGFLSDRHEPMFIQYRVNAGYLPLTHWLHDPQQGGGRIIGEGCHFIDYLTFLVGKPPIRVRAAGLPDGERYRQDNVSMILTFEDGSIGSLTYLANGDKSFPKERVEVFCGGRVAVLDDFRSLELIHNGHRQKFTARLRQDKGHQALWQAFVEAVRQGGSPPIPYDHLLGVTRASFAAVESLRQQADVEIRLA</sequence>
<dbReference type="CDD" id="cd08255">
    <property type="entry name" value="2-desacetyl-2-hydroxyethyl_bacteriochlorophyllide_like"/>
    <property type="match status" value="1"/>
</dbReference>
<evidence type="ECO:0000256" key="2">
    <source>
        <dbReference type="ARBA" id="ARBA00008072"/>
    </source>
</evidence>
<dbReference type="Pfam" id="PF22725">
    <property type="entry name" value="GFO_IDH_MocA_C3"/>
    <property type="match status" value="1"/>
</dbReference>
<protein>
    <recommendedName>
        <fullName evidence="6">Enoyl reductase (ER) domain-containing protein</fullName>
    </recommendedName>
</protein>
<evidence type="ECO:0000259" key="6">
    <source>
        <dbReference type="SMART" id="SM00829"/>
    </source>
</evidence>
<dbReference type="SUPFAM" id="SSF55347">
    <property type="entry name" value="Glyceraldehyde-3-phosphate dehydrogenase-like, C-terminal domain"/>
    <property type="match status" value="1"/>
</dbReference>
<evidence type="ECO:0000256" key="5">
    <source>
        <dbReference type="ARBA" id="ARBA00023002"/>
    </source>
</evidence>
<evidence type="ECO:0000313" key="7">
    <source>
        <dbReference type="EMBL" id="KPL77190.1"/>
    </source>
</evidence>
<dbReference type="PANTHER" id="PTHR43350:SF19">
    <property type="entry name" value="D-GULOSIDE 3-DEHYDROGENASE"/>
    <property type="match status" value="1"/>
</dbReference>
<dbReference type="SUPFAM" id="SSF50129">
    <property type="entry name" value="GroES-like"/>
    <property type="match status" value="1"/>
</dbReference>
<dbReference type="InterPro" id="IPR055170">
    <property type="entry name" value="GFO_IDH_MocA-like_dom"/>
</dbReference>
<keyword evidence="3" id="KW-0479">Metal-binding</keyword>
<dbReference type="InterPro" id="IPR036291">
    <property type="entry name" value="NAD(P)-bd_dom_sf"/>
</dbReference>
<keyword evidence="4" id="KW-0862">Zinc</keyword>
<evidence type="ECO:0000313" key="8">
    <source>
        <dbReference type="Proteomes" id="UP000050514"/>
    </source>
</evidence>
<dbReference type="Pfam" id="PF00107">
    <property type="entry name" value="ADH_zinc_N"/>
    <property type="match status" value="1"/>
</dbReference>
<dbReference type="InterPro" id="IPR011032">
    <property type="entry name" value="GroES-like_sf"/>
</dbReference>
<dbReference type="InterPro" id="IPR000683">
    <property type="entry name" value="Gfo/Idh/MocA-like_OxRdtase_N"/>
</dbReference>
<gene>
    <name evidence="7" type="ORF">AC812_04320</name>
</gene>
<dbReference type="STRING" id="360411.AC812_04320"/>
<dbReference type="GO" id="GO:0016491">
    <property type="term" value="F:oxidoreductase activity"/>
    <property type="evidence" value="ECO:0007669"/>
    <property type="project" value="UniProtKB-KW"/>
</dbReference>
<name>A0A0P6XLM7_9CHLR</name>
<comment type="caution">
    <text evidence="7">The sequence shown here is derived from an EMBL/GenBank/DDBJ whole genome shotgun (WGS) entry which is preliminary data.</text>
</comment>
<dbReference type="PANTHER" id="PTHR43350">
    <property type="entry name" value="NAD-DEPENDENT ALCOHOL DEHYDROGENASE"/>
    <property type="match status" value="1"/>
</dbReference>
<dbReference type="SMART" id="SM00829">
    <property type="entry name" value="PKS_ER"/>
    <property type="match status" value="1"/>
</dbReference>
<evidence type="ECO:0000256" key="3">
    <source>
        <dbReference type="ARBA" id="ARBA00022723"/>
    </source>
</evidence>
<comment type="similarity">
    <text evidence="2">Belongs to the zinc-containing alcohol dehydrogenase family.</text>
</comment>
<reference evidence="7 8" key="1">
    <citation type="submission" date="2015-07" db="EMBL/GenBank/DDBJ databases">
        <title>Draft genome of Bellilinea caldifistulae DSM 17877.</title>
        <authorList>
            <person name="Hemp J."/>
            <person name="Ward L.M."/>
            <person name="Pace L.A."/>
            <person name="Fischer W.W."/>
        </authorList>
    </citation>
    <scope>NUCLEOTIDE SEQUENCE [LARGE SCALE GENOMIC DNA]</scope>
    <source>
        <strain evidence="7 8">GOMI-1</strain>
    </source>
</reference>
<dbReference type="Gene3D" id="3.40.50.720">
    <property type="entry name" value="NAD(P)-binding Rossmann-like Domain"/>
    <property type="match status" value="2"/>
</dbReference>
<keyword evidence="5" id="KW-0560">Oxidoreductase</keyword>
<dbReference type="InterPro" id="IPR020843">
    <property type="entry name" value="ER"/>
</dbReference>
<feature type="domain" description="Enoyl reductase (ER)" evidence="6">
    <location>
        <begin position="3"/>
        <end position="364"/>
    </location>
</feature>
<dbReference type="Pfam" id="PF01408">
    <property type="entry name" value="GFO_IDH_MocA"/>
    <property type="match status" value="1"/>
</dbReference>
<dbReference type="InterPro" id="IPR013154">
    <property type="entry name" value="ADH-like_N"/>
</dbReference>
<proteinExistence type="inferred from homology"/>
<dbReference type="RefSeq" id="WP_061914765.1">
    <property type="nucleotide sequence ID" value="NZ_DF967971.1"/>
</dbReference>
<dbReference type="GO" id="GO:0000166">
    <property type="term" value="F:nucleotide binding"/>
    <property type="evidence" value="ECO:0007669"/>
    <property type="project" value="InterPro"/>
</dbReference>
<accession>A0A0P6XLM7</accession>
<dbReference type="SUPFAM" id="SSF51735">
    <property type="entry name" value="NAD(P)-binding Rossmann-fold domains"/>
    <property type="match status" value="2"/>
</dbReference>
<dbReference type="GO" id="GO:0046872">
    <property type="term" value="F:metal ion binding"/>
    <property type="evidence" value="ECO:0007669"/>
    <property type="project" value="UniProtKB-KW"/>
</dbReference>
<evidence type="ECO:0000256" key="1">
    <source>
        <dbReference type="ARBA" id="ARBA00001947"/>
    </source>
</evidence>
<dbReference type="Gene3D" id="3.30.360.10">
    <property type="entry name" value="Dihydrodipicolinate Reductase, domain 2"/>
    <property type="match status" value="1"/>
</dbReference>
<keyword evidence="8" id="KW-1185">Reference proteome</keyword>
<evidence type="ECO:0000256" key="4">
    <source>
        <dbReference type="ARBA" id="ARBA00022833"/>
    </source>
</evidence>
<dbReference type="Pfam" id="PF08240">
    <property type="entry name" value="ADH_N"/>
    <property type="match status" value="1"/>
</dbReference>
<dbReference type="OrthoDB" id="9769198at2"/>